<feature type="binding site" evidence="10">
    <location>
        <position position="285"/>
    </location>
    <ligand>
        <name>Zn(2+)</name>
        <dbReference type="ChEBI" id="CHEBI:29105"/>
    </ligand>
</feature>
<keyword evidence="7 10" id="KW-0862">Zinc</keyword>
<dbReference type="PROSITE" id="PS51721">
    <property type="entry name" value="G_CP"/>
    <property type="match status" value="1"/>
</dbReference>
<dbReference type="EC" id="3.6.1.-" evidence="10"/>
<evidence type="ECO:0000256" key="6">
    <source>
        <dbReference type="ARBA" id="ARBA00022801"/>
    </source>
</evidence>
<comment type="subcellular location">
    <subcellularLocation>
        <location evidence="10">Cytoplasm</location>
    </subcellularLocation>
</comment>
<dbReference type="PANTHER" id="PTHR32120">
    <property type="entry name" value="SMALL RIBOSOMAL SUBUNIT BIOGENESIS GTPASE RSGA"/>
    <property type="match status" value="1"/>
</dbReference>
<dbReference type="AlphaFoldDB" id="A0A084SUI3"/>
<dbReference type="GO" id="GO:0005737">
    <property type="term" value="C:cytoplasm"/>
    <property type="evidence" value="ECO:0007669"/>
    <property type="project" value="UniProtKB-SubCell"/>
</dbReference>
<keyword evidence="2 10" id="KW-0690">Ribosome biogenesis</keyword>
<evidence type="ECO:0000256" key="7">
    <source>
        <dbReference type="ARBA" id="ARBA00022833"/>
    </source>
</evidence>
<dbReference type="RefSeq" id="WP_043396055.1">
    <property type="nucleotide sequence ID" value="NZ_JPMI01000109.1"/>
</dbReference>
<sequence>MFLESLGWGPDLAHAFSQLFTQTSPPLVPGRVVRQERGLLTLQTSERTVLARPSGRVLHHAPGAEALPTIGDWVALRLPPGEGEALIHAVLPRSGVLMRREAGQEHAAQPIAANLDVVFLVTGLDGNYNPRRIERALTLAWNSGATPVVVLSKADLEPEVATRVLEVQALSPGVTVLALSTYTGEGLEALRAQLPAGRTGALLGSSGVGKSTLVNHLLGEARLATQAVSAEDDRGRHTTTHRELFVLPHGGLLIDGPGMRELGLWGEEEGLEHAFADILELAEGCHFRDCTHQREPGCAVRTALETGVLSKERLASYEKLRREQAWQARQSSPAAQREQRRHERTLSVMGWEHTRAKRRGK</sequence>
<dbReference type="InterPro" id="IPR030378">
    <property type="entry name" value="G_CP_dom"/>
</dbReference>
<keyword evidence="9 10" id="KW-0342">GTP-binding</keyword>
<keyword evidence="8 10" id="KW-0694">RNA-binding</keyword>
<dbReference type="InterPro" id="IPR027417">
    <property type="entry name" value="P-loop_NTPase"/>
</dbReference>
<evidence type="ECO:0000259" key="12">
    <source>
        <dbReference type="PROSITE" id="PS50936"/>
    </source>
</evidence>
<dbReference type="CDD" id="cd01854">
    <property type="entry name" value="YjeQ_EngC"/>
    <property type="match status" value="1"/>
</dbReference>
<evidence type="ECO:0000259" key="13">
    <source>
        <dbReference type="PROSITE" id="PS51721"/>
    </source>
</evidence>
<evidence type="ECO:0000256" key="1">
    <source>
        <dbReference type="ARBA" id="ARBA00022490"/>
    </source>
</evidence>
<comment type="cofactor">
    <cofactor evidence="10">
        <name>Zn(2+)</name>
        <dbReference type="ChEBI" id="CHEBI:29105"/>
    </cofactor>
    <text evidence="10">Binds 1 zinc ion per subunit.</text>
</comment>
<feature type="region of interest" description="Disordered" evidence="11">
    <location>
        <begin position="325"/>
        <end position="361"/>
    </location>
</feature>
<dbReference type="HAMAP" id="MF_01820">
    <property type="entry name" value="GTPase_RsgA"/>
    <property type="match status" value="1"/>
</dbReference>
<dbReference type="Pfam" id="PF03193">
    <property type="entry name" value="RsgA_GTPase"/>
    <property type="match status" value="1"/>
</dbReference>
<comment type="caution">
    <text evidence="14">The sequence shown here is derived from an EMBL/GenBank/DDBJ whole genome shotgun (WGS) entry which is preliminary data.</text>
</comment>
<feature type="domain" description="CP-type G" evidence="13">
    <location>
        <begin position="104"/>
        <end position="262"/>
    </location>
</feature>
<feature type="binding site" evidence="10">
    <location>
        <position position="290"/>
    </location>
    <ligand>
        <name>Zn(2+)</name>
        <dbReference type="ChEBI" id="CHEBI:29105"/>
    </ligand>
</feature>
<proteinExistence type="inferred from homology"/>
<evidence type="ECO:0000256" key="11">
    <source>
        <dbReference type="SAM" id="MobiDB-lite"/>
    </source>
</evidence>
<keyword evidence="3 10" id="KW-0479">Metal-binding</keyword>
<name>A0A084SUI3_9BACT</name>
<dbReference type="NCBIfam" id="TIGR00157">
    <property type="entry name" value="ribosome small subunit-dependent GTPase A"/>
    <property type="match status" value="1"/>
</dbReference>
<evidence type="ECO:0000256" key="9">
    <source>
        <dbReference type="ARBA" id="ARBA00023134"/>
    </source>
</evidence>
<evidence type="ECO:0000256" key="8">
    <source>
        <dbReference type="ARBA" id="ARBA00022884"/>
    </source>
</evidence>
<dbReference type="PROSITE" id="PS50936">
    <property type="entry name" value="ENGC_GTPASE"/>
    <property type="match status" value="1"/>
</dbReference>
<dbReference type="GO" id="GO:0005525">
    <property type="term" value="F:GTP binding"/>
    <property type="evidence" value="ECO:0007669"/>
    <property type="project" value="UniProtKB-UniRule"/>
</dbReference>
<dbReference type="GO" id="GO:0003924">
    <property type="term" value="F:GTPase activity"/>
    <property type="evidence" value="ECO:0007669"/>
    <property type="project" value="UniProtKB-UniRule"/>
</dbReference>
<dbReference type="GO" id="GO:0042274">
    <property type="term" value="P:ribosomal small subunit biogenesis"/>
    <property type="evidence" value="ECO:0007669"/>
    <property type="project" value="UniProtKB-UniRule"/>
</dbReference>
<comment type="similarity">
    <text evidence="10">Belongs to the TRAFAC class YlqF/YawG GTPase family. RsgA subfamily.</text>
</comment>
<feature type="domain" description="EngC GTPase" evidence="12">
    <location>
        <begin position="113"/>
        <end position="260"/>
    </location>
</feature>
<evidence type="ECO:0000256" key="4">
    <source>
        <dbReference type="ARBA" id="ARBA00022730"/>
    </source>
</evidence>
<dbReference type="GO" id="GO:0046872">
    <property type="term" value="F:metal ion binding"/>
    <property type="evidence" value="ECO:0007669"/>
    <property type="project" value="UniProtKB-KW"/>
</dbReference>
<dbReference type="Gene3D" id="1.10.40.50">
    <property type="entry name" value="Probable gtpase engc, domain 3"/>
    <property type="match status" value="1"/>
</dbReference>
<feature type="binding site" evidence="10">
    <location>
        <begin position="152"/>
        <end position="155"/>
    </location>
    <ligand>
        <name>GTP</name>
        <dbReference type="ChEBI" id="CHEBI:37565"/>
    </ligand>
</feature>
<dbReference type="SUPFAM" id="SSF52540">
    <property type="entry name" value="P-loop containing nucleoside triphosphate hydrolases"/>
    <property type="match status" value="1"/>
</dbReference>
<dbReference type="PANTHER" id="PTHR32120:SF10">
    <property type="entry name" value="SMALL RIBOSOMAL SUBUNIT BIOGENESIS GTPASE RSGA"/>
    <property type="match status" value="1"/>
</dbReference>
<keyword evidence="5 10" id="KW-0547">Nucleotide-binding</keyword>
<feature type="binding site" evidence="10">
    <location>
        <position position="298"/>
    </location>
    <ligand>
        <name>Zn(2+)</name>
        <dbReference type="ChEBI" id="CHEBI:29105"/>
    </ligand>
</feature>
<comment type="subunit">
    <text evidence="10">Monomer. Associates with 30S ribosomal subunit, binds 16S rRNA.</text>
</comment>
<evidence type="ECO:0000256" key="3">
    <source>
        <dbReference type="ARBA" id="ARBA00022723"/>
    </source>
</evidence>
<feature type="binding site" evidence="10">
    <location>
        <position position="292"/>
    </location>
    <ligand>
        <name>Zn(2+)</name>
        <dbReference type="ChEBI" id="CHEBI:29105"/>
    </ligand>
</feature>
<evidence type="ECO:0000313" key="15">
    <source>
        <dbReference type="Proteomes" id="UP000028547"/>
    </source>
</evidence>
<keyword evidence="1 10" id="KW-0963">Cytoplasm</keyword>
<gene>
    <name evidence="10" type="primary">rsgA</name>
    <name evidence="14" type="ORF">Q664_17585</name>
</gene>
<evidence type="ECO:0000256" key="2">
    <source>
        <dbReference type="ARBA" id="ARBA00022517"/>
    </source>
</evidence>
<dbReference type="InterPro" id="IPR004881">
    <property type="entry name" value="Ribosome_biogen_GTPase_RsgA"/>
</dbReference>
<protein>
    <recommendedName>
        <fullName evidence="10">Small ribosomal subunit biogenesis GTPase RsgA</fullName>
        <ecNumber evidence="10">3.6.1.-</ecNumber>
    </recommendedName>
</protein>
<accession>A0A084SUI3</accession>
<dbReference type="Proteomes" id="UP000028547">
    <property type="component" value="Unassembled WGS sequence"/>
</dbReference>
<dbReference type="Gene3D" id="3.40.50.300">
    <property type="entry name" value="P-loop containing nucleotide triphosphate hydrolases"/>
    <property type="match status" value="1"/>
</dbReference>
<dbReference type="InterPro" id="IPR010914">
    <property type="entry name" value="RsgA_GTPase_dom"/>
</dbReference>
<keyword evidence="6 10" id="KW-0378">Hydrolase</keyword>
<dbReference type="GO" id="GO:0019843">
    <property type="term" value="F:rRNA binding"/>
    <property type="evidence" value="ECO:0007669"/>
    <property type="project" value="UniProtKB-KW"/>
</dbReference>
<evidence type="ECO:0000256" key="10">
    <source>
        <dbReference type="HAMAP-Rule" id="MF_01820"/>
    </source>
</evidence>
<dbReference type="EMBL" id="JPMI01000109">
    <property type="protein sequence ID" value="KFA92118.1"/>
    <property type="molecule type" value="Genomic_DNA"/>
</dbReference>
<feature type="binding site" evidence="10">
    <location>
        <begin position="204"/>
        <end position="212"/>
    </location>
    <ligand>
        <name>GTP</name>
        <dbReference type="ChEBI" id="CHEBI:37565"/>
    </ligand>
</feature>
<keyword evidence="4 10" id="KW-0699">rRNA-binding</keyword>
<comment type="function">
    <text evidence="10">One of several proteins that assist in the late maturation steps of the functional core of the 30S ribosomal subunit. Helps release RbfA from mature subunits. May play a role in the assembly of ribosomal proteins into the subunit. Circularly permuted GTPase that catalyzes slow GTP hydrolysis, GTPase activity is stimulated by the 30S ribosomal subunit.</text>
</comment>
<reference evidence="14 15" key="1">
    <citation type="submission" date="2014-07" db="EMBL/GenBank/DDBJ databases">
        <title>Draft Genome Sequence of Gephyronic Acid Producer, Cystobacter violaceus Strain Cb vi76.</title>
        <authorList>
            <person name="Stevens D.C."/>
            <person name="Young J."/>
            <person name="Carmichael R."/>
            <person name="Tan J."/>
            <person name="Taylor R.E."/>
        </authorList>
    </citation>
    <scope>NUCLEOTIDE SEQUENCE [LARGE SCALE GENOMIC DNA]</scope>
    <source>
        <strain evidence="14 15">Cb vi76</strain>
    </source>
</reference>
<evidence type="ECO:0000256" key="5">
    <source>
        <dbReference type="ARBA" id="ARBA00022741"/>
    </source>
</evidence>
<organism evidence="14 15">
    <name type="scientific">Archangium violaceum Cb vi76</name>
    <dbReference type="NCBI Taxonomy" id="1406225"/>
    <lineage>
        <taxon>Bacteria</taxon>
        <taxon>Pseudomonadati</taxon>
        <taxon>Myxococcota</taxon>
        <taxon>Myxococcia</taxon>
        <taxon>Myxococcales</taxon>
        <taxon>Cystobacterineae</taxon>
        <taxon>Archangiaceae</taxon>
        <taxon>Archangium</taxon>
    </lineage>
</organism>
<evidence type="ECO:0000313" key="14">
    <source>
        <dbReference type="EMBL" id="KFA92118.1"/>
    </source>
</evidence>